<proteinExistence type="predicted"/>
<dbReference type="Proteomes" id="UP000517916">
    <property type="component" value="Unassembled WGS sequence"/>
</dbReference>
<protein>
    <submittedName>
        <fullName evidence="1">Endogenous inhibitor of DNA gyrase (YacG/DUF329 family)</fullName>
    </submittedName>
</protein>
<organism evidence="1 2">
    <name type="scientific">Kutzneria viridogrisea</name>
    <dbReference type="NCBI Taxonomy" id="47990"/>
    <lineage>
        <taxon>Bacteria</taxon>
        <taxon>Bacillati</taxon>
        <taxon>Actinomycetota</taxon>
        <taxon>Actinomycetes</taxon>
        <taxon>Pseudonocardiales</taxon>
        <taxon>Pseudonocardiaceae</taxon>
        <taxon>Kutzneria</taxon>
    </lineage>
</organism>
<evidence type="ECO:0000313" key="2">
    <source>
        <dbReference type="Proteomes" id="UP000517916"/>
    </source>
</evidence>
<gene>
    <name evidence="1" type="ORF">BC739_009360</name>
</gene>
<accession>A0ABR6BYX0</accession>
<sequence length="92" mass="10431">MQCPDCNRRIKRNKNGTIPVHYLEECDWKWVQKKCPAVGSTSGRALTRRWANASTMKCGACHKTVGKKSDGRMRVHDDPATLRECKASKANR</sequence>
<evidence type="ECO:0000313" key="1">
    <source>
        <dbReference type="EMBL" id="MBA8932101.1"/>
    </source>
</evidence>
<keyword evidence="2" id="KW-1185">Reference proteome</keyword>
<dbReference type="RefSeq" id="WP_182840631.1">
    <property type="nucleotide sequence ID" value="NZ_BAAABQ010000090.1"/>
</dbReference>
<comment type="caution">
    <text evidence="1">The sequence shown here is derived from an EMBL/GenBank/DDBJ whole genome shotgun (WGS) entry which is preliminary data.</text>
</comment>
<name>A0ABR6BYX0_9PSEU</name>
<dbReference type="EMBL" id="JACJID010000011">
    <property type="protein sequence ID" value="MBA8932101.1"/>
    <property type="molecule type" value="Genomic_DNA"/>
</dbReference>
<reference evidence="1 2" key="1">
    <citation type="submission" date="2020-08" db="EMBL/GenBank/DDBJ databases">
        <title>Genomic Encyclopedia of Archaeal and Bacterial Type Strains, Phase II (KMG-II): from individual species to whole genera.</title>
        <authorList>
            <person name="Goeker M."/>
        </authorList>
    </citation>
    <scope>NUCLEOTIDE SEQUENCE [LARGE SCALE GENOMIC DNA]</scope>
    <source>
        <strain evidence="1 2">DSM 43850</strain>
    </source>
</reference>